<accession>A0A0N1I7A6</accession>
<dbReference type="Proteomes" id="UP000038009">
    <property type="component" value="Unassembled WGS sequence"/>
</dbReference>
<dbReference type="VEuPathDB" id="TriTrypDB:Lsey_0102_0240"/>
<feature type="transmembrane region" description="Helical" evidence="1">
    <location>
        <begin position="623"/>
        <end position="641"/>
    </location>
</feature>
<evidence type="ECO:0000313" key="2">
    <source>
        <dbReference type="EMBL" id="KPI87114.1"/>
    </source>
</evidence>
<sequence>MGDTKPRLSLEHVRSGDVLFMNRKCFAMKDLLSTGLCLLTKTENRFDHVGMLVKIPEEDFGKYPEACKRIVDISPSGTYVLETGRRGITLYSAEQRIGRTSANEMVSRSINVGQEQQEQQMQEALLKTMESMYNIPYKDDVMHILPSVFSPPDKMDRITAAHKLNRLRIEVAALTEMAARQPCSAGVYRAVIHKYENAQEFLLSTYFPHLERLPTDSADPLAVNWDSGHYWVDGVNNAEKMFCSEFISNLWQRVGLIKGFAPASSMRPFDLLDDVRFNFLNASSEFGEVVPIKISNSHKRYWDDTMLERGALGRSREAARAALTDEQRLAFFNEVRVTSGLPPAETVEEVAASLEQLPSRWVVQSVTRHDVVPNLWFRVFSSGVLFAACVVPCAPLTLLWMEGQVGLFLSRGSVWSLTCGVFARNMAFAAVQALFLAVAARWYDVSGPHAVMAPLRNGGWLANFVDTRHPYYDTVALYAASATVAHLCTTPLANANIAYHFGPIRPGPVPTRMLLRGGLLLLPASVLLPFQACWLTWYETAGAFIVPTLSSVWRPREDLLLRREWPHLRNDALAGAFVATLLTDALLYPLATVVSRRFVEDLYKPQKSPCFGRSLYAGYRYRFLSNLVVLSASTAYLYGIGSV</sequence>
<protein>
    <submittedName>
        <fullName evidence="2">Uncharacterized protein</fullName>
    </submittedName>
</protein>
<keyword evidence="3" id="KW-1185">Reference proteome</keyword>
<organism evidence="2 3">
    <name type="scientific">Leptomonas seymouri</name>
    <dbReference type="NCBI Taxonomy" id="5684"/>
    <lineage>
        <taxon>Eukaryota</taxon>
        <taxon>Discoba</taxon>
        <taxon>Euglenozoa</taxon>
        <taxon>Kinetoplastea</taxon>
        <taxon>Metakinetoplastina</taxon>
        <taxon>Trypanosomatida</taxon>
        <taxon>Trypanosomatidae</taxon>
        <taxon>Leishmaniinae</taxon>
        <taxon>Leptomonas</taxon>
    </lineage>
</organism>
<dbReference type="OrthoDB" id="270584at2759"/>
<reference evidence="2 3" key="1">
    <citation type="journal article" date="2015" name="PLoS Pathog.">
        <title>Leptomonas seymouri: Adaptations to the Dixenous Life Cycle Analyzed by Genome Sequencing, Transcriptome Profiling and Co-infection with Leishmania donovani.</title>
        <authorList>
            <person name="Kraeva N."/>
            <person name="Butenko A."/>
            <person name="Hlavacova J."/>
            <person name="Kostygov A."/>
            <person name="Myskova J."/>
            <person name="Grybchuk D."/>
            <person name="Lestinova T."/>
            <person name="Votypka J."/>
            <person name="Volf P."/>
            <person name="Opperdoes F."/>
            <person name="Flegontov P."/>
            <person name="Lukes J."/>
            <person name="Yurchenko V."/>
        </authorList>
    </citation>
    <scope>NUCLEOTIDE SEQUENCE [LARGE SCALE GENOMIC DNA]</scope>
    <source>
        <strain evidence="2 3">ATCC 30220</strain>
    </source>
</reference>
<name>A0A0N1I7A6_LEPSE</name>
<keyword evidence="1" id="KW-1133">Transmembrane helix</keyword>
<dbReference type="OMA" id="SPPDKMD"/>
<dbReference type="InterPro" id="IPR038765">
    <property type="entry name" value="Papain-like_cys_pep_sf"/>
</dbReference>
<feature type="transmembrane region" description="Helical" evidence="1">
    <location>
        <begin position="375"/>
        <end position="400"/>
    </location>
</feature>
<keyword evidence="1" id="KW-0472">Membrane</keyword>
<dbReference type="EMBL" id="LJSK01000102">
    <property type="protein sequence ID" value="KPI87114.1"/>
    <property type="molecule type" value="Genomic_DNA"/>
</dbReference>
<feature type="transmembrane region" description="Helical" evidence="1">
    <location>
        <begin position="572"/>
        <end position="594"/>
    </location>
</feature>
<feature type="transmembrane region" description="Helical" evidence="1">
    <location>
        <begin position="421"/>
        <end position="443"/>
    </location>
</feature>
<feature type="transmembrane region" description="Helical" evidence="1">
    <location>
        <begin position="513"/>
        <end position="537"/>
    </location>
</feature>
<dbReference type="SUPFAM" id="SSF54001">
    <property type="entry name" value="Cysteine proteinases"/>
    <property type="match status" value="1"/>
</dbReference>
<dbReference type="Gene3D" id="3.90.1720.10">
    <property type="entry name" value="endopeptidase domain like (from Nostoc punctiforme)"/>
    <property type="match status" value="1"/>
</dbReference>
<evidence type="ECO:0000313" key="3">
    <source>
        <dbReference type="Proteomes" id="UP000038009"/>
    </source>
</evidence>
<dbReference type="AlphaFoldDB" id="A0A0N1I7A6"/>
<proteinExistence type="predicted"/>
<gene>
    <name evidence="2" type="ORF">ABL78_3826</name>
</gene>
<evidence type="ECO:0000256" key="1">
    <source>
        <dbReference type="SAM" id="Phobius"/>
    </source>
</evidence>
<keyword evidence="1" id="KW-0812">Transmembrane</keyword>
<feature type="transmembrane region" description="Helical" evidence="1">
    <location>
        <begin position="475"/>
        <end position="501"/>
    </location>
</feature>
<comment type="caution">
    <text evidence="2">The sequence shown here is derived from an EMBL/GenBank/DDBJ whole genome shotgun (WGS) entry which is preliminary data.</text>
</comment>